<gene>
    <name evidence="2" type="ORF">HKI87_04g32380</name>
</gene>
<dbReference type="AlphaFoldDB" id="A0AAX4P6I0"/>
<dbReference type="Proteomes" id="UP001472866">
    <property type="component" value="Chromosome 04"/>
</dbReference>
<dbReference type="EMBL" id="CP151504">
    <property type="protein sequence ID" value="WZN61703.1"/>
    <property type="molecule type" value="Genomic_DNA"/>
</dbReference>
<keyword evidence="1" id="KW-0812">Transmembrane</keyword>
<keyword evidence="3" id="KW-1185">Reference proteome</keyword>
<organism evidence="2 3">
    <name type="scientific">Chloropicon roscoffensis</name>
    <dbReference type="NCBI Taxonomy" id="1461544"/>
    <lineage>
        <taxon>Eukaryota</taxon>
        <taxon>Viridiplantae</taxon>
        <taxon>Chlorophyta</taxon>
        <taxon>Chloropicophyceae</taxon>
        <taxon>Chloropicales</taxon>
        <taxon>Chloropicaceae</taxon>
        <taxon>Chloropicon</taxon>
    </lineage>
</organism>
<reference evidence="2 3" key="1">
    <citation type="submission" date="2024-03" db="EMBL/GenBank/DDBJ databases">
        <title>Complete genome sequence of the green alga Chloropicon roscoffensis RCC1871.</title>
        <authorList>
            <person name="Lemieux C."/>
            <person name="Pombert J.-F."/>
            <person name="Otis C."/>
            <person name="Turmel M."/>
        </authorList>
    </citation>
    <scope>NUCLEOTIDE SEQUENCE [LARGE SCALE GENOMIC DNA]</scope>
    <source>
        <strain evidence="2 3">RCC1871</strain>
    </source>
</reference>
<feature type="transmembrane region" description="Helical" evidence="1">
    <location>
        <begin position="63"/>
        <end position="81"/>
    </location>
</feature>
<proteinExistence type="predicted"/>
<feature type="transmembrane region" description="Helical" evidence="1">
    <location>
        <begin position="24"/>
        <end position="51"/>
    </location>
</feature>
<name>A0AAX4P6I0_9CHLO</name>
<feature type="transmembrane region" description="Helical" evidence="1">
    <location>
        <begin position="93"/>
        <end position="113"/>
    </location>
</feature>
<protein>
    <submittedName>
        <fullName evidence="2">Uncharacterized protein</fullName>
    </submittedName>
</protein>
<evidence type="ECO:0000256" key="1">
    <source>
        <dbReference type="SAM" id="Phobius"/>
    </source>
</evidence>
<keyword evidence="1" id="KW-0472">Membrane</keyword>
<evidence type="ECO:0000313" key="2">
    <source>
        <dbReference type="EMBL" id="WZN61703.1"/>
    </source>
</evidence>
<keyword evidence="1" id="KW-1133">Transmembrane helix</keyword>
<evidence type="ECO:0000313" key="3">
    <source>
        <dbReference type="Proteomes" id="UP001472866"/>
    </source>
</evidence>
<accession>A0AAX4P6I0</accession>
<sequence>MDVAQIAVQGFFHDPPLGKLKMFIFFHMGISLMCSMFEPDVSAFIAVLGYIAVLNNQIEPLNLYLVLQPVSVVVDIIRMSIYSGKFSKSTGGFLVFLVIMKIVGKLLGIWFGYQLSKEWESAPDNYQDFGGNQPVSAESGQAYHVENQGMGGGPKMVHPSAGPESATIPAYQQGYPAQQGYQGGLN</sequence>